<evidence type="ECO:0000256" key="1">
    <source>
        <dbReference type="SAM" id="MobiDB-lite"/>
    </source>
</evidence>
<comment type="caution">
    <text evidence="2">The sequence shown here is derived from an EMBL/GenBank/DDBJ whole genome shotgun (WGS) entry which is preliminary data.</text>
</comment>
<accession>A0AAP0FXL3</accession>
<protein>
    <submittedName>
        <fullName evidence="2">Uncharacterized protein</fullName>
    </submittedName>
</protein>
<sequence>MVYKQGLGGFSLCLLFFFGGGTPSLVPPRLLQSVLDAIRDKFGVVAADAEVLIEMDPGTFDARRMEELAFQEDLLRLCGRAHGRWEGIKSWSLDLISSLPGQTEEMWDESLRLTLSAGPPHISVYDLQVQQGTKFVQLRRHPPVDSLDPDEPGGAGQAADGDSGDQTISRAIFASTAGSSGKDTATAGQNSGLPRRLSLLLTLLSKSSAINRAMSAINYRSAPKRMKPEQ</sequence>
<evidence type="ECO:0000313" key="3">
    <source>
        <dbReference type="Proteomes" id="UP001418222"/>
    </source>
</evidence>
<keyword evidence="3" id="KW-1185">Reference proteome</keyword>
<dbReference type="InterPro" id="IPR058240">
    <property type="entry name" value="rSAM_sf"/>
</dbReference>
<dbReference type="PANTHER" id="PTHR13932">
    <property type="entry name" value="COPROPORPHYRINIGEN III OXIDASE"/>
    <property type="match status" value="1"/>
</dbReference>
<organism evidence="2 3">
    <name type="scientific">Platanthera zijinensis</name>
    <dbReference type="NCBI Taxonomy" id="2320716"/>
    <lineage>
        <taxon>Eukaryota</taxon>
        <taxon>Viridiplantae</taxon>
        <taxon>Streptophyta</taxon>
        <taxon>Embryophyta</taxon>
        <taxon>Tracheophyta</taxon>
        <taxon>Spermatophyta</taxon>
        <taxon>Magnoliopsida</taxon>
        <taxon>Liliopsida</taxon>
        <taxon>Asparagales</taxon>
        <taxon>Orchidaceae</taxon>
        <taxon>Orchidoideae</taxon>
        <taxon>Orchideae</taxon>
        <taxon>Orchidinae</taxon>
        <taxon>Platanthera</taxon>
    </lineage>
</organism>
<dbReference type="EMBL" id="JBBWWQ010000018">
    <property type="protein sequence ID" value="KAK8921998.1"/>
    <property type="molecule type" value="Genomic_DNA"/>
</dbReference>
<evidence type="ECO:0000313" key="2">
    <source>
        <dbReference type="EMBL" id="KAK8921998.1"/>
    </source>
</evidence>
<proteinExistence type="predicted"/>
<name>A0AAP0FXL3_9ASPA</name>
<dbReference type="AlphaFoldDB" id="A0AAP0FXL3"/>
<dbReference type="SUPFAM" id="SSF102114">
    <property type="entry name" value="Radical SAM enzymes"/>
    <property type="match status" value="1"/>
</dbReference>
<gene>
    <name evidence="2" type="ORF">KSP39_PZI020712</name>
</gene>
<dbReference type="PANTHER" id="PTHR13932:SF5">
    <property type="entry name" value="RADICAL S-ADENOSYL METHIONINE DOMAIN-CONTAINING PROTEIN 1, MITOCHONDRIAL"/>
    <property type="match status" value="1"/>
</dbReference>
<dbReference type="GO" id="GO:0005737">
    <property type="term" value="C:cytoplasm"/>
    <property type="evidence" value="ECO:0007669"/>
    <property type="project" value="TreeGrafter"/>
</dbReference>
<dbReference type="GO" id="GO:0051539">
    <property type="term" value="F:4 iron, 4 sulfur cluster binding"/>
    <property type="evidence" value="ECO:0007669"/>
    <property type="project" value="TreeGrafter"/>
</dbReference>
<dbReference type="Proteomes" id="UP001418222">
    <property type="component" value="Unassembled WGS sequence"/>
</dbReference>
<dbReference type="GO" id="GO:0006779">
    <property type="term" value="P:porphyrin-containing compound biosynthetic process"/>
    <property type="evidence" value="ECO:0007669"/>
    <property type="project" value="TreeGrafter"/>
</dbReference>
<feature type="region of interest" description="Disordered" evidence="1">
    <location>
        <begin position="141"/>
        <end position="165"/>
    </location>
</feature>
<reference evidence="2 3" key="1">
    <citation type="journal article" date="2022" name="Nat. Plants">
        <title>Genomes of leafy and leafless Platanthera orchids illuminate the evolution of mycoheterotrophy.</title>
        <authorList>
            <person name="Li M.H."/>
            <person name="Liu K.W."/>
            <person name="Li Z."/>
            <person name="Lu H.C."/>
            <person name="Ye Q.L."/>
            <person name="Zhang D."/>
            <person name="Wang J.Y."/>
            <person name="Li Y.F."/>
            <person name="Zhong Z.M."/>
            <person name="Liu X."/>
            <person name="Yu X."/>
            <person name="Liu D.K."/>
            <person name="Tu X.D."/>
            <person name="Liu B."/>
            <person name="Hao Y."/>
            <person name="Liao X.Y."/>
            <person name="Jiang Y.T."/>
            <person name="Sun W.H."/>
            <person name="Chen J."/>
            <person name="Chen Y.Q."/>
            <person name="Ai Y."/>
            <person name="Zhai J.W."/>
            <person name="Wu S.S."/>
            <person name="Zhou Z."/>
            <person name="Hsiao Y.Y."/>
            <person name="Wu W.L."/>
            <person name="Chen Y.Y."/>
            <person name="Lin Y.F."/>
            <person name="Hsu J.L."/>
            <person name="Li C.Y."/>
            <person name="Wang Z.W."/>
            <person name="Zhao X."/>
            <person name="Zhong W.Y."/>
            <person name="Ma X.K."/>
            <person name="Ma L."/>
            <person name="Huang J."/>
            <person name="Chen G.Z."/>
            <person name="Huang M.Z."/>
            <person name="Huang L."/>
            <person name="Peng D.H."/>
            <person name="Luo Y.B."/>
            <person name="Zou S.Q."/>
            <person name="Chen S.P."/>
            <person name="Lan S."/>
            <person name="Tsai W.C."/>
            <person name="Van de Peer Y."/>
            <person name="Liu Z.J."/>
        </authorList>
    </citation>
    <scope>NUCLEOTIDE SEQUENCE [LARGE SCALE GENOMIC DNA]</scope>
    <source>
        <strain evidence="2">Lor287</strain>
    </source>
</reference>
<dbReference type="InterPro" id="IPR034505">
    <property type="entry name" value="Coproporphyrinogen-III_oxidase"/>
</dbReference>